<keyword evidence="1" id="KW-0812">Transmembrane</keyword>
<dbReference type="AlphaFoldDB" id="A0A9W6SLS7"/>
<evidence type="ECO:0000313" key="3">
    <source>
        <dbReference type="Proteomes" id="UP001165079"/>
    </source>
</evidence>
<keyword evidence="1" id="KW-0472">Membrane</keyword>
<reference evidence="2" key="1">
    <citation type="submission" date="2023-03" db="EMBL/GenBank/DDBJ databases">
        <title>Actinorhabdospora filicis NBRC 111898.</title>
        <authorList>
            <person name="Ichikawa N."/>
            <person name="Sato H."/>
            <person name="Tonouchi N."/>
        </authorList>
    </citation>
    <scope>NUCLEOTIDE SEQUENCE</scope>
    <source>
        <strain evidence="2">NBRC 111898</strain>
    </source>
</reference>
<dbReference type="RefSeq" id="WP_285663272.1">
    <property type="nucleotide sequence ID" value="NZ_BSTX01000002.1"/>
</dbReference>
<keyword evidence="1" id="KW-1133">Transmembrane helix</keyword>
<protein>
    <recommendedName>
        <fullName evidence="4">DUF3592 domain-containing protein</fullName>
    </recommendedName>
</protein>
<organism evidence="2 3">
    <name type="scientific">Actinorhabdospora filicis</name>
    <dbReference type="NCBI Taxonomy" id="1785913"/>
    <lineage>
        <taxon>Bacteria</taxon>
        <taxon>Bacillati</taxon>
        <taxon>Actinomycetota</taxon>
        <taxon>Actinomycetes</taxon>
        <taxon>Micromonosporales</taxon>
        <taxon>Micromonosporaceae</taxon>
        <taxon>Actinorhabdospora</taxon>
    </lineage>
</organism>
<comment type="caution">
    <text evidence="2">The sequence shown here is derived from an EMBL/GenBank/DDBJ whole genome shotgun (WGS) entry which is preliminary data.</text>
</comment>
<feature type="transmembrane region" description="Helical" evidence="1">
    <location>
        <begin position="261"/>
        <end position="285"/>
    </location>
</feature>
<sequence length="289" mass="31300">MPNPPAQPEISLAGSRLAASFDGRRLLLRAGRTTWTVPVNAIAEAIQSEGTYVLLRLTGPAHGLDAEFSLTAPNKNSAETFVRSVERARRKAGTDPEAHARIERVDAPGWTATPAGRKVTRWVLPAGCLLAVLVLLLIVSPLPGWIAAMSLFFAMAAAGGGGFLTWRVLRRVRSLWILKQRGIGVVGRKTRDHYVGSRGSMWIFPVMEFRTAEGKTYREVISVATSFSFSPAEMSGKPITLDLIYDPQDPRRATRTYGIGFLLRTALLAVPALGLSATALSTVLVNLPI</sequence>
<gene>
    <name evidence="2" type="ORF">Afil01_29060</name>
</gene>
<dbReference type="Proteomes" id="UP001165079">
    <property type="component" value="Unassembled WGS sequence"/>
</dbReference>
<name>A0A9W6SLS7_9ACTN</name>
<feature type="transmembrane region" description="Helical" evidence="1">
    <location>
        <begin position="145"/>
        <end position="169"/>
    </location>
</feature>
<dbReference type="EMBL" id="BSTX01000002">
    <property type="protein sequence ID" value="GLZ78099.1"/>
    <property type="molecule type" value="Genomic_DNA"/>
</dbReference>
<evidence type="ECO:0000313" key="2">
    <source>
        <dbReference type="EMBL" id="GLZ78099.1"/>
    </source>
</evidence>
<evidence type="ECO:0000256" key="1">
    <source>
        <dbReference type="SAM" id="Phobius"/>
    </source>
</evidence>
<proteinExistence type="predicted"/>
<keyword evidence="3" id="KW-1185">Reference proteome</keyword>
<accession>A0A9W6SLS7</accession>
<feature type="transmembrane region" description="Helical" evidence="1">
    <location>
        <begin position="122"/>
        <end position="139"/>
    </location>
</feature>
<evidence type="ECO:0008006" key="4">
    <source>
        <dbReference type="Google" id="ProtNLM"/>
    </source>
</evidence>